<name>A0AAI8RB35_ENTMU</name>
<gene>
    <name evidence="2" type="ORF">EM151A_2500</name>
</gene>
<evidence type="ECO:0000256" key="1">
    <source>
        <dbReference type="SAM" id="Phobius"/>
    </source>
</evidence>
<proteinExistence type="predicted"/>
<feature type="transmembrane region" description="Helical" evidence="1">
    <location>
        <begin position="12"/>
        <end position="29"/>
    </location>
</feature>
<sequence>MKSFPTEKVISYFYIVFYYIFFLILRMKFVNPKAVDSQSIVNSLTKSYHFLIIKIFFNDKKIKSVVMFSQILIMFEKKHYT</sequence>
<evidence type="ECO:0000313" key="2">
    <source>
        <dbReference type="EMBL" id="BBM15680.1"/>
    </source>
</evidence>
<evidence type="ECO:0000313" key="3">
    <source>
        <dbReference type="Proteomes" id="UP000509460"/>
    </source>
</evidence>
<keyword evidence="1" id="KW-0812">Transmembrane</keyword>
<organism evidence="2 3">
    <name type="scientific">Enterococcus mundtii</name>
    <dbReference type="NCBI Taxonomy" id="53346"/>
    <lineage>
        <taxon>Bacteria</taxon>
        <taxon>Bacillati</taxon>
        <taxon>Bacillota</taxon>
        <taxon>Bacilli</taxon>
        <taxon>Lactobacillales</taxon>
        <taxon>Enterococcaceae</taxon>
        <taxon>Enterococcus</taxon>
    </lineage>
</organism>
<protein>
    <submittedName>
        <fullName evidence="2">Uncharacterized protein</fullName>
    </submittedName>
</protein>
<accession>A0AAI8RB35</accession>
<dbReference type="EMBL" id="AP019810">
    <property type="protein sequence ID" value="BBM15680.1"/>
    <property type="molecule type" value="Genomic_DNA"/>
</dbReference>
<dbReference type="Proteomes" id="UP000509460">
    <property type="component" value="Chromosome"/>
</dbReference>
<keyword evidence="1" id="KW-0472">Membrane</keyword>
<reference evidence="2 3" key="1">
    <citation type="submission" date="2019-07" db="EMBL/GenBank/DDBJ databases">
        <title>antibiotic susceptibility of plant-derived lactic acid bacteria.</title>
        <authorList>
            <person name="Sugiyama M."/>
            <person name="Noda M."/>
        </authorList>
    </citation>
    <scope>NUCLEOTIDE SEQUENCE [LARGE SCALE GENOMIC DNA]</scope>
    <source>
        <strain evidence="2 3">15-1A</strain>
    </source>
</reference>
<dbReference type="AlphaFoldDB" id="A0AAI8RB35"/>
<keyword evidence="1" id="KW-1133">Transmembrane helix</keyword>